<dbReference type="PANTHER" id="PTHR10166:SF65">
    <property type="entry name" value="VWFA DOMAIN-CONTAINING PROTEIN"/>
    <property type="match status" value="1"/>
</dbReference>
<evidence type="ECO:0000256" key="5">
    <source>
        <dbReference type="ARBA" id="ARBA00022692"/>
    </source>
</evidence>
<reference evidence="19" key="1">
    <citation type="submission" date="2024-02" db="UniProtKB">
        <authorList>
            <consortium name="WormBaseParasite"/>
        </authorList>
    </citation>
    <scope>IDENTIFICATION</scope>
</reference>
<dbReference type="InterPro" id="IPR051173">
    <property type="entry name" value="Ca_channel_alpha-2/delta"/>
</dbReference>
<dbReference type="GO" id="GO:0005891">
    <property type="term" value="C:voltage-gated calcium channel complex"/>
    <property type="evidence" value="ECO:0007669"/>
    <property type="project" value="TreeGrafter"/>
</dbReference>
<evidence type="ECO:0000256" key="4">
    <source>
        <dbReference type="ARBA" id="ARBA00022673"/>
    </source>
</evidence>
<keyword evidence="9" id="KW-0851">Voltage-gated channel</keyword>
<dbReference type="Pfam" id="PF08399">
    <property type="entry name" value="VWA_N"/>
    <property type="match status" value="1"/>
</dbReference>
<dbReference type="SUPFAM" id="SSF53300">
    <property type="entry name" value="vWA-like"/>
    <property type="match status" value="1"/>
</dbReference>
<dbReference type="Gene3D" id="3.40.50.410">
    <property type="entry name" value="von Willebrand factor, type A domain"/>
    <property type="match status" value="1"/>
</dbReference>
<protein>
    <submittedName>
        <fullName evidence="19">VWFA domain-containing protein</fullName>
    </submittedName>
</protein>
<evidence type="ECO:0000256" key="15">
    <source>
        <dbReference type="ARBA" id="ARBA00023303"/>
    </source>
</evidence>
<dbReference type="SMART" id="SM00327">
    <property type="entry name" value="VWA"/>
    <property type="match status" value="1"/>
</dbReference>
<proteinExistence type="predicted"/>
<evidence type="ECO:0000313" key="18">
    <source>
        <dbReference type="Proteomes" id="UP000887575"/>
    </source>
</evidence>
<accession>A0AAF3J7S5</accession>
<dbReference type="Proteomes" id="UP000887575">
    <property type="component" value="Unassembled WGS sequence"/>
</dbReference>
<evidence type="ECO:0000256" key="2">
    <source>
        <dbReference type="ARBA" id="ARBA00022448"/>
    </source>
</evidence>
<evidence type="ECO:0000256" key="13">
    <source>
        <dbReference type="ARBA" id="ARBA00023157"/>
    </source>
</evidence>
<keyword evidence="7 16" id="KW-0732">Signal</keyword>
<evidence type="ECO:0000313" key="19">
    <source>
        <dbReference type="WBParaSite" id="MBELARI_LOCUS21581"/>
    </source>
</evidence>
<keyword evidence="15" id="KW-0407">Ion channel</keyword>
<evidence type="ECO:0000256" key="16">
    <source>
        <dbReference type="SAM" id="SignalP"/>
    </source>
</evidence>
<feature type="domain" description="VWFA" evidence="17">
    <location>
        <begin position="236"/>
        <end position="430"/>
    </location>
</feature>
<keyword evidence="12" id="KW-0472">Membrane</keyword>
<dbReference type="GO" id="GO:0046872">
    <property type="term" value="F:metal ion binding"/>
    <property type="evidence" value="ECO:0007669"/>
    <property type="project" value="UniProtKB-KW"/>
</dbReference>
<name>A0AAF3J7S5_9BILA</name>
<dbReference type="Pfam" id="PF00092">
    <property type="entry name" value="VWA"/>
    <property type="match status" value="1"/>
</dbReference>
<evidence type="ECO:0000256" key="3">
    <source>
        <dbReference type="ARBA" id="ARBA00022568"/>
    </source>
</evidence>
<comment type="subcellular location">
    <subcellularLocation>
        <location evidence="1">Membrane</location>
        <topology evidence="1">Single-pass type I membrane protein</topology>
    </subcellularLocation>
</comment>
<keyword evidence="6" id="KW-0479">Metal-binding</keyword>
<evidence type="ECO:0000256" key="7">
    <source>
        <dbReference type="ARBA" id="ARBA00022729"/>
    </source>
</evidence>
<evidence type="ECO:0000256" key="8">
    <source>
        <dbReference type="ARBA" id="ARBA00022837"/>
    </source>
</evidence>
<keyword evidence="2" id="KW-0813">Transport</keyword>
<keyword evidence="8" id="KW-0106">Calcium</keyword>
<dbReference type="Gene3D" id="3.30.450.20">
    <property type="entry name" value="PAS domain"/>
    <property type="match status" value="1"/>
</dbReference>
<dbReference type="InterPro" id="IPR013680">
    <property type="entry name" value="VDCC_a2/dsu"/>
</dbReference>
<dbReference type="GO" id="GO:0005245">
    <property type="term" value="F:voltage-gated calcium channel activity"/>
    <property type="evidence" value="ECO:0007669"/>
    <property type="project" value="TreeGrafter"/>
</dbReference>
<sequence>MKSFLVKILLLLWLEFVAGRVLSGEEKAALEQLSDRLQTTFLNHSHAAVFEESVRGLASRLRVRSESAEAALLSSTSRLRQLFDDRKKALLKIVRAAEGAAGLYDRKLEDPGGTSVEDDSPCSSIQSIMKIRDVHLYNPLTDGNRSGIHINLESYTCDPSVVRDFEWSGSENIEKAFEENKQKWPELGYQYIGTYTGLTRMYPSRPWIIDPSSITVDLFDPRFRPWFTQSESVPKDVVFLIDFSGSMKGPTMHLAKVTVMYIMSTLGPNDYFYGIWFHEKFAPVLNCSGSNKTFLPATTTNKKIFYEKLATIEEWGEADLEKPLKFTLNKLREHVRRDLPVSPRSGGHKIVMFFTDGIDKWPDEVVHDEVETKQGEPVRIYGYAVGFGTGQMPRVQTLTCLTNSTYAIVDSISDVKAQGRAHLNHLSKQRGRRLKEKAHKTKQRPISWSSLYHDTQGLGPVVSLSAPIPVDPKEIWRDHTMAGIAAVDIHISEITTKLPSGEQIYGFLVDNNAMAIFHPKLLIPKTEVHSVRRSACYDAASVKSKAGAGLKVQYGFSDERVFRLVGLIDSIPTIDMIDLEENTTALGELRNKVIDRTCTDESIQDGPREYYCSEVKGTPFTVIIVNHHEQQTLTVASSEDTETPTLEHDMVATVVTNRPLCSWLIDQIPITERATHLLSHPDCLDEPQRETLRASIATLGDWIDSWPESKWNITCSAMPFPEGISSAYYVGSFAHTRYKVASYYPECAQASMKTVIQRLDKLAYTKKNTTDLEFTYNFLNEHERDREKEVLVTKSFTDKYGNRIATSGVVWRLNFLEKVFTEWTDPNSTLWRNFTKKEIFLVTADGWVLATNNARRKSYMDEYHLINHDKQLFYSLINQKLVEESHHLDVQGECSAKRAAPWASRSPNQKTPFKALINTIATLISSTFWIDLFAYLTHPVSGQPTLTREGKCQFQKIKPFERCVVGITSYRLLFNENTQIDLFGGGCARYLSVRKVPGTNLFVLIADSPCPASFNKNKLAKPPTKMFKRLSDCAVVTSRYRRKPPDFDTEETLDVLGDGDCSSVVAATVPAIKTNQF</sequence>
<evidence type="ECO:0000256" key="12">
    <source>
        <dbReference type="ARBA" id="ARBA00023136"/>
    </source>
</evidence>
<keyword evidence="5" id="KW-0812">Transmembrane</keyword>
<evidence type="ECO:0000256" key="1">
    <source>
        <dbReference type="ARBA" id="ARBA00004479"/>
    </source>
</evidence>
<evidence type="ECO:0000256" key="9">
    <source>
        <dbReference type="ARBA" id="ARBA00022882"/>
    </source>
</evidence>
<dbReference type="PANTHER" id="PTHR10166">
    <property type="entry name" value="VOLTAGE-DEPENDENT CALCIUM CHANNEL SUBUNIT ALPHA-2/DELTA-RELATED"/>
    <property type="match status" value="1"/>
</dbReference>
<dbReference type="InterPro" id="IPR002035">
    <property type="entry name" value="VWF_A"/>
</dbReference>
<dbReference type="WBParaSite" id="MBELARI_LOCUS21581">
    <property type="protein sequence ID" value="MBELARI_LOCUS21581"/>
    <property type="gene ID" value="MBELARI_LOCUS21581"/>
</dbReference>
<feature type="signal peptide" evidence="16">
    <location>
        <begin position="1"/>
        <end position="19"/>
    </location>
</feature>
<evidence type="ECO:0000256" key="10">
    <source>
        <dbReference type="ARBA" id="ARBA00022989"/>
    </source>
</evidence>
<feature type="chain" id="PRO_5042125677" evidence="16">
    <location>
        <begin position="20"/>
        <end position="1077"/>
    </location>
</feature>
<dbReference type="InterPro" id="IPR013608">
    <property type="entry name" value="VWA_N"/>
</dbReference>
<evidence type="ECO:0000259" key="17">
    <source>
        <dbReference type="PROSITE" id="PS50234"/>
    </source>
</evidence>
<keyword evidence="4" id="KW-0107">Calcium channel</keyword>
<keyword evidence="14" id="KW-0325">Glycoprotein</keyword>
<dbReference type="PROSITE" id="PS50234">
    <property type="entry name" value="VWFA"/>
    <property type="match status" value="1"/>
</dbReference>
<dbReference type="InterPro" id="IPR036465">
    <property type="entry name" value="vWFA_dom_sf"/>
</dbReference>
<evidence type="ECO:0000256" key="11">
    <source>
        <dbReference type="ARBA" id="ARBA00023065"/>
    </source>
</evidence>
<keyword evidence="10" id="KW-1133">Transmembrane helix</keyword>
<evidence type="ECO:0000256" key="14">
    <source>
        <dbReference type="ARBA" id="ARBA00023180"/>
    </source>
</evidence>
<evidence type="ECO:0000256" key="6">
    <source>
        <dbReference type="ARBA" id="ARBA00022723"/>
    </source>
</evidence>
<keyword evidence="18" id="KW-1185">Reference proteome</keyword>
<dbReference type="Pfam" id="PF08473">
    <property type="entry name" value="VGCC_alpha2"/>
    <property type="match status" value="1"/>
</dbReference>
<keyword evidence="3" id="KW-0109">Calcium transport</keyword>
<organism evidence="18 19">
    <name type="scientific">Mesorhabditis belari</name>
    <dbReference type="NCBI Taxonomy" id="2138241"/>
    <lineage>
        <taxon>Eukaryota</taxon>
        <taxon>Metazoa</taxon>
        <taxon>Ecdysozoa</taxon>
        <taxon>Nematoda</taxon>
        <taxon>Chromadorea</taxon>
        <taxon>Rhabditida</taxon>
        <taxon>Rhabditina</taxon>
        <taxon>Rhabditomorpha</taxon>
        <taxon>Rhabditoidea</taxon>
        <taxon>Rhabditidae</taxon>
        <taxon>Mesorhabditinae</taxon>
        <taxon>Mesorhabditis</taxon>
    </lineage>
</organism>
<keyword evidence="11" id="KW-0406">Ion transport</keyword>
<dbReference type="AlphaFoldDB" id="A0AAF3J7S5"/>
<keyword evidence="13" id="KW-1015">Disulfide bond</keyword>